<comment type="caution">
    <text evidence="1">The sequence shown here is derived from an EMBL/GenBank/DDBJ whole genome shotgun (WGS) entry which is preliminary data.</text>
</comment>
<sequence>MLGGVVVVGELEKLKMDLVEYGVRYQEARNAELEVLRQLKVAVVAAMAAGLTPGQAAEFAGIRAGTARRWRTEERADQGRTPPDSI</sequence>
<evidence type="ECO:0008006" key="3">
    <source>
        <dbReference type="Google" id="ProtNLM"/>
    </source>
</evidence>
<reference evidence="1 2" key="1">
    <citation type="submission" date="2024-06" db="EMBL/GenBank/DDBJ databases">
        <title>The Natural Products Discovery Center: Release of the First 8490 Sequenced Strains for Exploring Actinobacteria Biosynthetic Diversity.</title>
        <authorList>
            <person name="Kalkreuter E."/>
            <person name="Kautsar S.A."/>
            <person name="Yang D."/>
            <person name="Bader C.D."/>
            <person name="Teijaro C.N."/>
            <person name="Fluegel L."/>
            <person name="Davis C.M."/>
            <person name="Simpson J.R."/>
            <person name="Lauterbach L."/>
            <person name="Steele A.D."/>
            <person name="Gui C."/>
            <person name="Meng S."/>
            <person name="Li G."/>
            <person name="Viehrig K."/>
            <person name="Ye F."/>
            <person name="Su P."/>
            <person name="Kiefer A.F."/>
            <person name="Nichols A."/>
            <person name="Cepeda A.J."/>
            <person name="Yan W."/>
            <person name="Fan B."/>
            <person name="Jiang Y."/>
            <person name="Adhikari A."/>
            <person name="Zheng C.-J."/>
            <person name="Schuster L."/>
            <person name="Cowan T.M."/>
            <person name="Smanski M.J."/>
            <person name="Chevrette M.G."/>
            <person name="De Carvalho L.P.S."/>
            <person name="Shen B."/>
        </authorList>
    </citation>
    <scope>NUCLEOTIDE SEQUENCE [LARGE SCALE GENOMIC DNA]</scope>
    <source>
        <strain evidence="1 2">NPDC048946</strain>
    </source>
</reference>
<accession>A0ABV3DK91</accession>
<evidence type="ECO:0000313" key="1">
    <source>
        <dbReference type="EMBL" id="MEU8135579.1"/>
    </source>
</evidence>
<gene>
    <name evidence="1" type="ORF">AB0C36_18915</name>
</gene>
<protein>
    <recommendedName>
        <fullName evidence="3">Transposase</fullName>
    </recommendedName>
</protein>
<evidence type="ECO:0000313" key="2">
    <source>
        <dbReference type="Proteomes" id="UP001551482"/>
    </source>
</evidence>
<keyword evidence="2" id="KW-1185">Reference proteome</keyword>
<dbReference type="EMBL" id="JBEZFP010000045">
    <property type="protein sequence ID" value="MEU8135579.1"/>
    <property type="molecule type" value="Genomic_DNA"/>
</dbReference>
<proteinExistence type="predicted"/>
<dbReference type="RefSeq" id="WP_358355433.1">
    <property type="nucleotide sequence ID" value="NZ_JBEZFP010000045.1"/>
</dbReference>
<organism evidence="1 2">
    <name type="scientific">Streptodolium elevatio</name>
    <dbReference type="NCBI Taxonomy" id="3157996"/>
    <lineage>
        <taxon>Bacteria</taxon>
        <taxon>Bacillati</taxon>
        <taxon>Actinomycetota</taxon>
        <taxon>Actinomycetes</taxon>
        <taxon>Kitasatosporales</taxon>
        <taxon>Streptomycetaceae</taxon>
        <taxon>Streptodolium</taxon>
    </lineage>
</organism>
<dbReference type="Proteomes" id="UP001551482">
    <property type="component" value="Unassembled WGS sequence"/>
</dbReference>
<name>A0ABV3DK91_9ACTN</name>